<sequence length="65" mass="7192">MARRAKSDPPTIDMLEMYDIDQLWVAKESLQSMHLSADSLVAGVTLIAAQQVPGLLQQHANILNF</sequence>
<dbReference type="Gene3D" id="3.40.1260.10">
    <property type="entry name" value="DsrEFH-like"/>
    <property type="match status" value="1"/>
</dbReference>
<dbReference type="EMBL" id="AP019514">
    <property type="protein sequence ID" value="BBI62004.1"/>
    <property type="molecule type" value="Genomic_DNA"/>
</dbReference>
<dbReference type="SUPFAM" id="SSF75169">
    <property type="entry name" value="DsrEFH-like"/>
    <property type="match status" value="1"/>
</dbReference>
<gene>
    <name evidence="1" type="ORF">HSBAA_33100</name>
</gene>
<reference evidence="1 2" key="1">
    <citation type="journal article" date="2019" name="Microbiol. Resour. Announc.">
        <title>Complete Genome Sequence of Halomonas sulfidaeris Strain Esulfide1 Isolated from a Metal Sulfide Rock at a Depth of 2,200 Meters, Obtained Using Nanopore Sequencing.</title>
        <authorList>
            <person name="Saito M."/>
            <person name="Nishigata A."/>
            <person name="Galipon J."/>
            <person name="Arakawa K."/>
        </authorList>
    </citation>
    <scope>NUCLEOTIDE SEQUENCE [LARGE SCALE GENOMIC DNA]</scope>
    <source>
        <strain evidence="1 2">ATCC BAA-803</strain>
    </source>
</reference>
<name>A0A455UG37_9GAMM</name>
<dbReference type="InterPro" id="IPR027396">
    <property type="entry name" value="DsrEFH-like"/>
</dbReference>
<protein>
    <submittedName>
        <fullName evidence="1">Uncharacterized protein</fullName>
    </submittedName>
</protein>
<proteinExistence type="predicted"/>
<evidence type="ECO:0000313" key="2">
    <source>
        <dbReference type="Proteomes" id="UP000320231"/>
    </source>
</evidence>
<evidence type="ECO:0000313" key="1">
    <source>
        <dbReference type="EMBL" id="BBI62004.1"/>
    </source>
</evidence>
<organism evidence="1 2">
    <name type="scientific">Vreelandella sulfidaeris</name>
    <dbReference type="NCBI Taxonomy" id="115553"/>
    <lineage>
        <taxon>Bacteria</taxon>
        <taxon>Pseudomonadati</taxon>
        <taxon>Pseudomonadota</taxon>
        <taxon>Gammaproteobacteria</taxon>
        <taxon>Oceanospirillales</taxon>
        <taxon>Halomonadaceae</taxon>
        <taxon>Vreelandella</taxon>
    </lineage>
</organism>
<accession>A0A455UG37</accession>
<dbReference type="Proteomes" id="UP000320231">
    <property type="component" value="Chromosome"/>
</dbReference>
<dbReference type="AlphaFoldDB" id="A0A455UG37"/>
<dbReference type="KEGG" id="hsr:HSBAA_33100"/>